<sequence length="96" mass="10194">MLAADPATALGSLYVPEDSRLNGRLIDRHLRATAAGLRKGRLAYLTRAGKAGRRGNFCADPDDLIDTAAKAAVLQGAGRTFDLLHAWLRPALGITP</sequence>
<dbReference type="SUPFAM" id="SSF48613">
    <property type="entry name" value="Heme oxygenase-like"/>
    <property type="match status" value="1"/>
</dbReference>
<gene>
    <name evidence="1" type="ORF">SAMN07250955_1068</name>
</gene>
<dbReference type="RefSeq" id="WP_088561327.1">
    <property type="nucleotide sequence ID" value="NZ_FYEH01000006.1"/>
</dbReference>
<dbReference type="Proteomes" id="UP000197065">
    <property type="component" value="Unassembled WGS sequence"/>
</dbReference>
<dbReference type="InterPro" id="IPR016084">
    <property type="entry name" value="Haem_Oase-like_multi-hlx"/>
</dbReference>
<organism evidence="1 2">
    <name type="scientific">Arboricoccus pini</name>
    <dbReference type="NCBI Taxonomy" id="1963835"/>
    <lineage>
        <taxon>Bacteria</taxon>
        <taxon>Pseudomonadati</taxon>
        <taxon>Pseudomonadota</taxon>
        <taxon>Alphaproteobacteria</taxon>
        <taxon>Geminicoccales</taxon>
        <taxon>Geminicoccaceae</taxon>
        <taxon>Arboricoccus</taxon>
    </lineage>
</organism>
<evidence type="ECO:0000313" key="1">
    <source>
        <dbReference type="EMBL" id="SNB67632.1"/>
    </source>
</evidence>
<reference evidence="1 2" key="1">
    <citation type="submission" date="2017-06" db="EMBL/GenBank/DDBJ databases">
        <authorList>
            <person name="Kim H.J."/>
            <person name="Triplett B.A."/>
        </authorList>
    </citation>
    <scope>NUCLEOTIDE SEQUENCE [LARGE SCALE GENOMIC DNA]</scope>
    <source>
        <strain evidence="1 2">B29T1</strain>
    </source>
</reference>
<dbReference type="EMBL" id="FYEH01000006">
    <property type="protein sequence ID" value="SNB67632.1"/>
    <property type="molecule type" value="Genomic_DNA"/>
</dbReference>
<dbReference type="OrthoDB" id="9149607at2"/>
<accession>A0A212R6D8</accession>
<proteinExistence type="predicted"/>
<dbReference type="Gene3D" id="1.20.910.10">
    <property type="entry name" value="Heme oxygenase-like"/>
    <property type="match status" value="1"/>
</dbReference>
<keyword evidence="2" id="KW-1185">Reference proteome</keyword>
<evidence type="ECO:0000313" key="2">
    <source>
        <dbReference type="Proteomes" id="UP000197065"/>
    </source>
</evidence>
<protein>
    <submittedName>
        <fullName evidence="1">Uncharacterized protein</fullName>
    </submittedName>
</protein>
<name>A0A212R6D8_9PROT</name>
<dbReference type="AlphaFoldDB" id="A0A212R6D8"/>